<organism evidence="5 6">
    <name type="scientific">Catenuloplanes nepalensis</name>
    <dbReference type="NCBI Taxonomy" id="587533"/>
    <lineage>
        <taxon>Bacteria</taxon>
        <taxon>Bacillati</taxon>
        <taxon>Actinomycetota</taxon>
        <taxon>Actinomycetes</taxon>
        <taxon>Micromonosporales</taxon>
        <taxon>Micromonosporaceae</taxon>
        <taxon>Catenuloplanes</taxon>
    </lineage>
</organism>
<dbReference type="RefSeq" id="WP_306828731.1">
    <property type="nucleotide sequence ID" value="NZ_JAUSRA010000001.1"/>
</dbReference>
<dbReference type="CDD" id="cd05233">
    <property type="entry name" value="SDR_c"/>
    <property type="match status" value="1"/>
</dbReference>
<comment type="caution">
    <text evidence="5">The sequence shown here is derived from an EMBL/GenBank/DDBJ whole genome shotgun (WGS) entry which is preliminary data.</text>
</comment>
<evidence type="ECO:0000259" key="4">
    <source>
        <dbReference type="SMART" id="SM00822"/>
    </source>
</evidence>
<dbReference type="PRINTS" id="PR00081">
    <property type="entry name" value="GDHRDH"/>
</dbReference>
<evidence type="ECO:0000256" key="1">
    <source>
        <dbReference type="ARBA" id="ARBA00006484"/>
    </source>
</evidence>
<evidence type="ECO:0000256" key="3">
    <source>
        <dbReference type="RuleBase" id="RU000363"/>
    </source>
</evidence>
<dbReference type="SMART" id="SM00822">
    <property type="entry name" value="PKS_KR"/>
    <property type="match status" value="1"/>
</dbReference>
<proteinExistence type="inferred from homology"/>
<evidence type="ECO:0000313" key="5">
    <source>
        <dbReference type="EMBL" id="MDP9793657.1"/>
    </source>
</evidence>
<dbReference type="PRINTS" id="PR00080">
    <property type="entry name" value="SDRFAMILY"/>
</dbReference>
<dbReference type="PIRSF" id="PIRSF000126">
    <property type="entry name" value="11-beta-HSD1"/>
    <property type="match status" value="1"/>
</dbReference>
<accession>A0ABT9MQF6</accession>
<dbReference type="PANTHER" id="PTHR44196:SF2">
    <property type="entry name" value="SHORT-CHAIN DEHYDROGENASE-RELATED"/>
    <property type="match status" value="1"/>
</dbReference>
<dbReference type="PANTHER" id="PTHR44196">
    <property type="entry name" value="DEHYDROGENASE/REDUCTASE SDR FAMILY MEMBER 7B"/>
    <property type="match status" value="1"/>
</dbReference>
<keyword evidence="2" id="KW-0560">Oxidoreductase</keyword>
<dbReference type="InterPro" id="IPR036291">
    <property type="entry name" value="NAD(P)-bd_dom_sf"/>
</dbReference>
<dbReference type="SUPFAM" id="SSF51735">
    <property type="entry name" value="NAD(P)-binding Rossmann-fold domains"/>
    <property type="match status" value="1"/>
</dbReference>
<dbReference type="EMBL" id="JAUSRA010000001">
    <property type="protein sequence ID" value="MDP9793657.1"/>
    <property type="molecule type" value="Genomic_DNA"/>
</dbReference>
<feature type="domain" description="Ketoreductase" evidence="4">
    <location>
        <begin position="9"/>
        <end position="189"/>
    </location>
</feature>
<dbReference type="Pfam" id="PF00106">
    <property type="entry name" value="adh_short"/>
    <property type="match status" value="1"/>
</dbReference>
<dbReference type="Proteomes" id="UP001240984">
    <property type="component" value="Unassembled WGS sequence"/>
</dbReference>
<protein>
    <submittedName>
        <fullName evidence="5">Short-subunit dehydrogenase</fullName>
    </submittedName>
</protein>
<evidence type="ECO:0000256" key="2">
    <source>
        <dbReference type="ARBA" id="ARBA00023002"/>
    </source>
</evidence>
<sequence>MQPLEHHTQTVLITGASSGIGAEFARRLAARGSDLVLVARRADRLEALAAELRAAHGVPATALALDLSSEAPGAALAAELDRRGIAVTAVINNAGYGSWGRFHDDDPERLRRMIAVDVTAVADISRAFINRLREHGRGYLLNVTSVAAYAPVPNQAAYSATKAFVLSLTESLWAESRGTGLRVLAFAPGVTRTEFFDVVGSTDADGGSRYRTPAQVVDAALRVLDRRDPPPSAVAGRLNHALTLAGRLVTRRLGVTLAAANTLR</sequence>
<dbReference type="Gene3D" id="3.40.50.720">
    <property type="entry name" value="NAD(P)-binding Rossmann-like Domain"/>
    <property type="match status" value="1"/>
</dbReference>
<gene>
    <name evidence="5" type="ORF">J2S43_002169</name>
</gene>
<reference evidence="5 6" key="1">
    <citation type="submission" date="2023-07" db="EMBL/GenBank/DDBJ databases">
        <title>Sequencing the genomes of 1000 actinobacteria strains.</title>
        <authorList>
            <person name="Klenk H.-P."/>
        </authorList>
    </citation>
    <scope>NUCLEOTIDE SEQUENCE [LARGE SCALE GENOMIC DNA]</scope>
    <source>
        <strain evidence="5 6">DSM 44710</strain>
    </source>
</reference>
<dbReference type="InterPro" id="IPR002347">
    <property type="entry name" value="SDR_fam"/>
</dbReference>
<name>A0ABT9MQF6_9ACTN</name>
<dbReference type="InterPro" id="IPR057326">
    <property type="entry name" value="KR_dom"/>
</dbReference>
<keyword evidence="6" id="KW-1185">Reference proteome</keyword>
<evidence type="ECO:0000313" key="6">
    <source>
        <dbReference type="Proteomes" id="UP001240984"/>
    </source>
</evidence>
<comment type="similarity">
    <text evidence="1 3">Belongs to the short-chain dehydrogenases/reductases (SDR) family.</text>
</comment>